<keyword evidence="5 8" id="KW-0863">Zinc-finger</keyword>
<evidence type="ECO:0000256" key="4">
    <source>
        <dbReference type="ARBA" id="ARBA00022723"/>
    </source>
</evidence>
<dbReference type="SUPFAM" id="SSF57850">
    <property type="entry name" value="RING/U-box"/>
    <property type="match status" value="1"/>
</dbReference>
<evidence type="ECO:0000313" key="12">
    <source>
        <dbReference type="Proteomes" id="UP001359559"/>
    </source>
</evidence>
<keyword evidence="12" id="KW-1185">Reference proteome</keyword>
<dbReference type="Pfam" id="PF14369">
    <property type="entry name" value="Zn_ribbon_19"/>
    <property type="match status" value="1"/>
</dbReference>
<dbReference type="Proteomes" id="UP001359559">
    <property type="component" value="Unassembled WGS sequence"/>
</dbReference>
<name>A0AAN9PCB9_CLITE</name>
<accession>A0AAN9PCB9</accession>
<evidence type="ECO:0000256" key="7">
    <source>
        <dbReference type="ARBA" id="ARBA00022833"/>
    </source>
</evidence>
<comment type="catalytic activity">
    <reaction evidence="1">
        <text>S-ubiquitinyl-[E2 ubiquitin-conjugating enzyme]-L-cysteine + [acceptor protein]-L-lysine = [E2 ubiquitin-conjugating enzyme]-L-cysteine + N(6)-ubiquitinyl-[acceptor protein]-L-lysine.</text>
        <dbReference type="EC" id="2.3.2.27"/>
    </reaction>
</comment>
<sequence length="323" mass="35339">MASRGSSFWCYRCNRIVRVPIASEQDLTLLCPDCNSGFLEEIRNPTHSHLRRSDRSPFNPVILLRGANDVVSPETRNFELYYNDTASGSRSGLRPLPAGVTEFLMGSGFDHLLDQLAQLEGTAVQLDRPTPPAASKAAIESMPVVKIIANHNYAESHCAVCMEPFELDCDAREMPCGHVYHSDCIVPWLSVRNSCPVCRHELPAEDEESGGAGAADDTVGLTIWRLPGGGFAVGRFIGGRELPVVYTEMDGGFNAVNGVPRRISWESSVGRSRERRGFGAALRNVVSYFGRVRSSFSRSSTRNSGMGGRSRSATSVFSRFRGS</sequence>
<evidence type="ECO:0000256" key="6">
    <source>
        <dbReference type="ARBA" id="ARBA00022786"/>
    </source>
</evidence>
<dbReference type="Gene3D" id="3.30.40.10">
    <property type="entry name" value="Zinc/RING finger domain, C3HC4 (zinc finger)"/>
    <property type="match status" value="1"/>
</dbReference>
<dbReference type="PANTHER" id="PTHR15710">
    <property type="entry name" value="E3 UBIQUITIN-PROTEIN LIGASE PRAJA"/>
    <property type="match status" value="1"/>
</dbReference>
<dbReference type="GO" id="GO:0008270">
    <property type="term" value="F:zinc ion binding"/>
    <property type="evidence" value="ECO:0007669"/>
    <property type="project" value="UniProtKB-KW"/>
</dbReference>
<dbReference type="EC" id="2.3.2.27" evidence="2"/>
<dbReference type="EMBL" id="JAYKXN010000004">
    <property type="protein sequence ID" value="KAK7292941.1"/>
    <property type="molecule type" value="Genomic_DNA"/>
</dbReference>
<dbReference type="InterPro" id="IPR013083">
    <property type="entry name" value="Znf_RING/FYVE/PHD"/>
</dbReference>
<dbReference type="Pfam" id="PF06547">
    <property type="entry name" value="DUF1117"/>
    <property type="match status" value="1"/>
</dbReference>
<keyword evidence="4" id="KW-0479">Metal-binding</keyword>
<feature type="domain" description="RING-type" evidence="10">
    <location>
        <begin position="158"/>
        <end position="199"/>
    </location>
</feature>
<dbReference type="GO" id="GO:0005737">
    <property type="term" value="C:cytoplasm"/>
    <property type="evidence" value="ECO:0007669"/>
    <property type="project" value="TreeGrafter"/>
</dbReference>
<evidence type="ECO:0000256" key="1">
    <source>
        <dbReference type="ARBA" id="ARBA00000900"/>
    </source>
</evidence>
<protein>
    <recommendedName>
        <fullName evidence="2">RING-type E3 ubiquitin transferase</fullName>
        <ecNumber evidence="2">2.3.2.27</ecNumber>
    </recommendedName>
</protein>
<dbReference type="FunFam" id="3.30.40.10:FF:000022">
    <property type="entry name" value="E3 ubiquitin-protein ligase RING1-like"/>
    <property type="match status" value="1"/>
</dbReference>
<organism evidence="11 12">
    <name type="scientific">Clitoria ternatea</name>
    <name type="common">Butterfly pea</name>
    <dbReference type="NCBI Taxonomy" id="43366"/>
    <lineage>
        <taxon>Eukaryota</taxon>
        <taxon>Viridiplantae</taxon>
        <taxon>Streptophyta</taxon>
        <taxon>Embryophyta</taxon>
        <taxon>Tracheophyta</taxon>
        <taxon>Spermatophyta</taxon>
        <taxon>Magnoliopsida</taxon>
        <taxon>eudicotyledons</taxon>
        <taxon>Gunneridae</taxon>
        <taxon>Pentapetalae</taxon>
        <taxon>rosids</taxon>
        <taxon>fabids</taxon>
        <taxon>Fabales</taxon>
        <taxon>Fabaceae</taxon>
        <taxon>Papilionoideae</taxon>
        <taxon>50 kb inversion clade</taxon>
        <taxon>NPAAA clade</taxon>
        <taxon>indigoferoid/millettioid clade</taxon>
        <taxon>Phaseoleae</taxon>
        <taxon>Clitoria</taxon>
    </lineage>
</organism>
<dbReference type="GO" id="GO:0061630">
    <property type="term" value="F:ubiquitin protein ligase activity"/>
    <property type="evidence" value="ECO:0007669"/>
    <property type="project" value="UniProtKB-EC"/>
</dbReference>
<evidence type="ECO:0000313" key="11">
    <source>
        <dbReference type="EMBL" id="KAK7292941.1"/>
    </source>
</evidence>
<keyword evidence="7" id="KW-0862">Zinc</keyword>
<dbReference type="InterPro" id="IPR001841">
    <property type="entry name" value="Znf_RING"/>
</dbReference>
<keyword evidence="3" id="KW-0808">Transferase</keyword>
<dbReference type="InterPro" id="IPR039525">
    <property type="entry name" value="RNF126-like_zinc-ribbon"/>
</dbReference>
<dbReference type="GO" id="GO:0016567">
    <property type="term" value="P:protein ubiquitination"/>
    <property type="evidence" value="ECO:0007669"/>
    <property type="project" value="TreeGrafter"/>
</dbReference>
<evidence type="ECO:0000256" key="5">
    <source>
        <dbReference type="ARBA" id="ARBA00022771"/>
    </source>
</evidence>
<evidence type="ECO:0000256" key="2">
    <source>
        <dbReference type="ARBA" id="ARBA00012483"/>
    </source>
</evidence>
<evidence type="ECO:0000256" key="8">
    <source>
        <dbReference type="PROSITE-ProRule" id="PRU00175"/>
    </source>
</evidence>
<gene>
    <name evidence="11" type="ORF">RJT34_15799</name>
</gene>
<dbReference type="AlphaFoldDB" id="A0AAN9PCB9"/>
<dbReference type="PROSITE" id="PS50089">
    <property type="entry name" value="ZF_RING_2"/>
    <property type="match status" value="1"/>
</dbReference>
<dbReference type="InterPro" id="IPR010543">
    <property type="entry name" value="DUF1117"/>
</dbReference>
<proteinExistence type="predicted"/>
<dbReference type="SMART" id="SM00184">
    <property type="entry name" value="RING"/>
    <property type="match status" value="1"/>
</dbReference>
<feature type="region of interest" description="Disordered" evidence="9">
    <location>
        <begin position="297"/>
        <end position="323"/>
    </location>
</feature>
<dbReference type="PANTHER" id="PTHR15710:SF217">
    <property type="entry name" value="E3 UBIQUITIN-PROTEIN LIGASE RDUF2"/>
    <property type="match status" value="1"/>
</dbReference>
<evidence type="ECO:0000256" key="3">
    <source>
        <dbReference type="ARBA" id="ARBA00022679"/>
    </source>
</evidence>
<evidence type="ECO:0000259" key="10">
    <source>
        <dbReference type="PROSITE" id="PS50089"/>
    </source>
</evidence>
<reference evidence="11 12" key="1">
    <citation type="submission" date="2024-01" db="EMBL/GenBank/DDBJ databases">
        <title>The genomes of 5 underutilized Papilionoideae crops provide insights into root nodulation and disease resistance.</title>
        <authorList>
            <person name="Yuan L."/>
        </authorList>
    </citation>
    <scope>NUCLEOTIDE SEQUENCE [LARGE SCALE GENOMIC DNA]</scope>
    <source>
        <strain evidence="11">LY-2023</strain>
        <tissue evidence="11">Leaf</tissue>
    </source>
</reference>
<keyword evidence="6" id="KW-0833">Ubl conjugation pathway</keyword>
<evidence type="ECO:0000256" key="9">
    <source>
        <dbReference type="SAM" id="MobiDB-lite"/>
    </source>
</evidence>
<comment type="caution">
    <text evidence="11">The sequence shown here is derived from an EMBL/GenBank/DDBJ whole genome shotgun (WGS) entry which is preliminary data.</text>
</comment>
<dbReference type="Pfam" id="PF13639">
    <property type="entry name" value="zf-RING_2"/>
    <property type="match status" value="1"/>
</dbReference>